<dbReference type="Gene3D" id="1.10.10.10">
    <property type="entry name" value="Winged helix-like DNA-binding domain superfamily/Winged helix DNA-binding domain"/>
    <property type="match status" value="1"/>
</dbReference>
<feature type="domain" description="RNA polymerase sigma factor 70 region 4 type 2" evidence="7">
    <location>
        <begin position="112"/>
        <end position="162"/>
    </location>
</feature>
<keyword evidence="3" id="KW-0731">Sigma factor</keyword>
<evidence type="ECO:0000256" key="1">
    <source>
        <dbReference type="ARBA" id="ARBA00010641"/>
    </source>
</evidence>
<evidence type="ECO:0000259" key="6">
    <source>
        <dbReference type="Pfam" id="PF04542"/>
    </source>
</evidence>
<evidence type="ECO:0000313" key="9">
    <source>
        <dbReference type="Proteomes" id="UP000769780"/>
    </source>
</evidence>
<keyword evidence="2" id="KW-0805">Transcription regulation</keyword>
<keyword evidence="5" id="KW-0804">Transcription</keyword>
<dbReference type="InterPro" id="IPR036388">
    <property type="entry name" value="WH-like_DNA-bd_sf"/>
</dbReference>
<dbReference type="InterPro" id="IPR013324">
    <property type="entry name" value="RNA_pol_sigma_r3/r4-like"/>
</dbReference>
<protein>
    <submittedName>
        <fullName evidence="8">Sigma-70 family RNA polymerase sigma factor</fullName>
    </submittedName>
</protein>
<dbReference type="InterPro" id="IPR013249">
    <property type="entry name" value="RNA_pol_sigma70_r4_t2"/>
</dbReference>
<dbReference type="InterPro" id="IPR013325">
    <property type="entry name" value="RNA_pol_sigma_r2"/>
</dbReference>
<dbReference type="PANTHER" id="PTHR43133">
    <property type="entry name" value="RNA POLYMERASE ECF-TYPE SIGMA FACTO"/>
    <property type="match status" value="1"/>
</dbReference>
<proteinExistence type="inferred from homology"/>
<gene>
    <name evidence="8" type="ORF">H0185_14235</name>
</gene>
<feature type="domain" description="RNA polymerase sigma-70 region 2" evidence="6">
    <location>
        <begin position="25"/>
        <end position="87"/>
    </location>
</feature>
<dbReference type="PANTHER" id="PTHR43133:SF8">
    <property type="entry name" value="RNA POLYMERASE SIGMA FACTOR HI_1459-RELATED"/>
    <property type="match status" value="1"/>
</dbReference>
<evidence type="ECO:0000259" key="7">
    <source>
        <dbReference type="Pfam" id="PF08281"/>
    </source>
</evidence>
<name>A0ABS7K6V7_9BACI</name>
<comment type="caution">
    <text evidence="8">The sequence shown here is derived from an EMBL/GenBank/DDBJ whole genome shotgun (WGS) entry which is preliminary data.</text>
</comment>
<evidence type="ECO:0000256" key="3">
    <source>
        <dbReference type="ARBA" id="ARBA00023082"/>
    </source>
</evidence>
<dbReference type="InterPro" id="IPR039425">
    <property type="entry name" value="RNA_pol_sigma-70-like"/>
</dbReference>
<reference evidence="8 9" key="1">
    <citation type="submission" date="2020-07" db="EMBL/GenBank/DDBJ databases">
        <title>Fungal Genomes of the International Space Station.</title>
        <authorList>
            <person name="Seuylemezian A."/>
            <person name="Singh N.K."/>
            <person name="Wood J."/>
            <person name="Venkateswaran K."/>
        </authorList>
    </citation>
    <scope>NUCLEOTIDE SEQUENCE [LARGE SCALE GENOMIC DNA]</scope>
    <source>
        <strain evidence="8 9">PL-B2</strain>
    </source>
</reference>
<dbReference type="SUPFAM" id="SSF88659">
    <property type="entry name" value="Sigma3 and sigma4 domains of RNA polymerase sigma factors"/>
    <property type="match status" value="1"/>
</dbReference>
<evidence type="ECO:0000256" key="5">
    <source>
        <dbReference type="ARBA" id="ARBA00023163"/>
    </source>
</evidence>
<sequence length="232" mass="26610">MSTNEGTVNEKIVQVMDATTTSELEQLYRGLRRYCHFLAQNQWDGDDLVQEAMTKAIKHYSNTEITPSLLNKIAYHKWIDLIRKRKREVIGIEQEIASMETETAVEGLMDSVNSLINQLTAKQAVIFTLKEGFRFQLKEIADLLDSSEMAIKSTLFRARQTLARESKMQPVKPISEENEQILLYELIYRSLQTDDPQVLIDNLKDIPSLLEVPVQKKPTPTQTPLNFYSMAA</sequence>
<dbReference type="SUPFAM" id="SSF88946">
    <property type="entry name" value="Sigma2 domain of RNA polymerase sigma factors"/>
    <property type="match status" value="1"/>
</dbReference>
<comment type="similarity">
    <text evidence="1">Belongs to the sigma-70 factor family. ECF subfamily.</text>
</comment>
<evidence type="ECO:0000256" key="4">
    <source>
        <dbReference type="ARBA" id="ARBA00023125"/>
    </source>
</evidence>
<organism evidence="8 9">
    <name type="scientific">Mesobacillus maritimus</name>
    <dbReference type="NCBI Taxonomy" id="1643336"/>
    <lineage>
        <taxon>Bacteria</taxon>
        <taxon>Bacillati</taxon>
        <taxon>Bacillota</taxon>
        <taxon>Bacilli</taxon>
        <taxon>Bacillales</taxon>
        <taxon>Bacillaceae</taxon>
        <taxon>Mesobacillus</taxon>
    </lineage>
</organism>
<keyword evidence="9" id="KW-1185">Reference proteome</keyword>
<dbReference type="InterPro" id="IPR007627">
    <property type="entry name" value="RNA_pol_sigma70_r2"/>
</dbReference>
<accession>A0ABS7K6V7</accession>
<keyword evidence="4" id="KW-0238">DNA-binding</keyword>
<dbReference type="Pfam" id="PF08281">
    <property type="entry name" value="Sigma70_r4_2"/>
    <property type="match status" value="1"/>
</dbReference>
<evidence type="ECO:0000256" key="2">
    <source>
        <dbReference type="ARBA" id="ARBA00023015"/>
    </source>
</evidence>
<dbReference type="Pfam" id="PF04542">
    <property type="entry name" value="Sigma70_r2"/>
    <property type="match status" value="1"/>
</dbReference>
<dbReference type="EMBL" id="JACWFH010000017">
    <property type="protein sequence ID" value="MBY0097960.1"/>
    <property type="molecule type" value="Genomic_DNA"/>
</dbReference>
<dbReference type="NCBIfam" id="TIGR02937">
    <property type="entry name" value="sigma70-ECF"/>
    <property type="match status" value="1"/>
</dbReference>
<evidence type="ECO:0000313" key="8">
    <source>
        <dbReference type="EMBL" id="MBY0097960.1"/>
    </source>
</evidence>
<dbReference type="InterPro" id="IPR014284">
    <property type="entry name" value="RNA_pol_sigma-70_dom"/>
</dbReference>
<dbReference type="RefSeq" id="WP_221874180.1">
    <property type="nucleotide sequence ID" value="NZ_JACWFH010000017.1"/>
</dbReference>
<dbReference type="Proteomes" id="UP000769780">
    <property type="component" value="Unassembled WGS sequence"/>
</dbReference>
<dbReference type="Gene3D" id="1.10.1740.10">
    <property type="match status" value="1"/>
</dbReference>